<dbReference type="InterPro" id="IPR003599">
    <property type="entry name" value="Ig_sub"/>
</dbReference>
<dbReference type="EMBL" id="JAZGQO010000011">
    <property type="protein sequence ID" value="KAK6172597.1"/>
    <property type="molecule type" value="Genomic_DNA"/>
</dbReference>
<dbReference type="SMART" id="SM00409">
    <property type="entry name" value="IG"/>
    <property type="match status" value="1"/>
</dbReference>
<dbReference type="AlphaFoldDB" id="A0AAN8J8W6"/>
<dbReference type="Pfam" id="PF07679">
    <property type="entry name" value="I-set"/>
    <property type="match status" value="1"/>
</dbReference>
<feature type="compositionally biased region" description="Basic and acidic residues" evidence="10">
    <location>
        <begin position="433"/>
        <end position="446"/>
    </location>
</feature>
<feature type="compositionally biased region" description="Basic residues" evidence="10">
    <location>
        <begin position="646"/>
        <end position="657"/>
    </location>
</feature>
<dbReference type="PANTHER" id="PTHR24369">
    <property type="entry name" value="ANTIGEN BSP, PUTATIVE-RELATED"/>
    <property type="match status" value="1"/>
</dbReference>
<evidence type="ECO:0000256" key="12">
    <source>
        <dbReference type="SAM" id="SignalP"/>
    </source>
</evidence>
<dbReference type="Gene3D" id="3.80.10.10">
    <property type="entry name" value="Ribonuclease Inhibitor"/>
    <property type="match status" value="2"/>
</dbReference>
<comment type="subcellular location">
    <subcellularLocation>
        <location evidence="1">Membrane</location>
        <topology evidence="1">Single-pass membrane protein</topology>
    </subcellularLocation>
</comment>
<dbReference type="GO" id="GO:0005886">
    <property type="term" value="C:plasma membrane"/>
    <property type="evidence" value="ECO:0007669"/>
    <property type="project" value="TreeGrafter"/>
</dbReference>
<keyword evidence="5" id="KW-0677">Repeat</keyword>
<keyword evidence="3 11" id="KW-0812">Transmembrane</keyword>
<dbReference type="Pfam" id="PF13855">
    <property type="entry name" value="LRR_8"/>
    <property type="match status" value="1"/>
</dbReference>
<dbReference type="Gene3D" id="2.60.40.10">
    <property type="entry name" value="Immunoglobulins"/>
    <property type="match status" value="1"/>
</dbReference>
<feature type="domain" description="Ig-like" evidence="13">
    <location>
        <begin position="265"/>
        <end position="356"/>
    </location>
</feature>
<evidence type="ECO:0000256" key="4">
    <source>
        <dbReference type="ARBA" id="ARBA00022729"/>
    </source>
</evidence>
<dbReference type="InterPro" id="IPR003591">
    <property type="entry name" value="Leu-rich_rpt_typical-subtyp"/>
</dbReference>
<feature type="compositionally biased region" description="Polar residues" evidence="10">
    <location>
        <begin position="563"/>
        <end position="576"/>
    </location>
</feature>
<reference evidence="14 15" key="1">
    <citation type="submission" date="2024-01" db="EMBL/GenBank/DDBJ databases">
        <title>The genome of the rayed Mediterranean limpet Patella caerulea (Linnaeus, 1758).</title>
        <authorList>
            <person name="Anh-Thu Weber A."/>
            <person name="Halstead-Nussloch G."/>
        </authorList>
    </citation>
    <scope>NUCLEOTIDE SEQUENCE [LARGE SCALE GENOMIC DNA]</scope>
    <source>
        <strain evidence="14">AATW-2023a</strain>
        <tissue evidence="14">Whole specimen</tissue>
    </source>
</reference>
<dbReference type="PROSITE" id="PS51450">
    <property type="entry name" value="LRR"/>
    <property type="match status" value="2"/>
</dbReference>
<dbReference type="PROSITE" id="PS50835">
    <property type="entry name" value="IG_LIKE"/>
    <property type="match status" value="1"/>
</dbReference>
<dbReference type="SMART" id="SM00369">
    <property type="entry name" value="LRR_TYP"/>
    <property type="match status" value="6"/>
</dbReference>
<feature type="region of interest" description="Disordered" evidence="10">
    <location>
        <begin position="433"/>
        <end position="464"/>
    </location>
</feature>
<keyword evidence="15" id="KW-1185">Reference proteome</keyword>
<dbReference type="InterPro" id="IPR036179">
    <property type="entry name" value="Ig-like_dom_sf"/>
</dbReference>
<comment type="caution">
    <text evidence="14">The sequence shown here is derived from an EMBL/GenBank/DDBJ whole genome shotgun (WGS) entry which is preliminary data.</text>
</comment>
<dbReference type="SUPFAM" id="SSF48726">
    <property type="entry name" value="Immunoglobulin"/>
    <property type="match status" value="1"/>
</dbReference>
<keyword evidence="9" id="KW-0325">Glycoprotein</keyword>
<evidence type="ECO:0000256" key="7">
    <source>
        <dbReference type="ARBA" id="ARBA00023136"/>
    </source>
</evidence>
<keyword evidence="8" id="KW-1015">Disulfide bond</keyword>
<dbReference type="PANTHER" id="PTHR24369:SF210">
    <property type="entry name" value="CHAOPTIN-RELATED"/>
    <property type="match status" value="1"/>
</dbReference>
<feature type="transmembrane region" description="Helical" evidence="11">
    <location>
        <begin position="385"/>
        <end position="410"/>
    </location>
</feature>
<dbReference type="CDD" id="cd00096">
    <property type="entry name" value="Ig"/>
    <property type="match status" value="1"/>
</dbReference>
<dbReference type="InterPro" id="IPR007110">
    <property type="entry name" value="Ig-like_dom"/>
</dbReference>
<feature type="compositionally biased region" description="Low complexity" evidence="10">
    <location>
        <begin position="758"/>
        <end position="772"/>
    </location>
</feature>
<evidence type="ECO:0000313" key="15">
    <source>
        <dbReference type="Proteomes" id="UP001347796"/>
    </source>
</evidence>
<feature type="region of interest" description="Disordered" evidence="10">
    <location>
        <begin position="563"/>
        <end position="601"/>
    </location>
</feature>
<evidence type="ECO:0000256" key="11">
    <source>
        <dbReference type="SAM" id="Phobius"/>
    </source>
</evidence>
<evidence type="ECO:0000256" key="6">
    <source>
        <dbReference type="ARBA" id="ARBA00022989"/>
    </source>
</evidence>
<proteinExistence type="predicted"/>
<feature type="compositionally biased region" description="Polar residues" evidence="10">
    <location>
        <begin position="745"/>
        <end position="757"/>
    </location>
</feature>
<evidence type="ECO:0000256" key="2">
    <source>
        <dbReference type="ARBA" id="ARBA00022614"/>
    </source>
</evidence>
<feature type="region of interest" description="Disordered" evidence="10">
    <location>
        <begin position="745"/>
        <end position="819"/>
    </location>
</feature>
<dbReference type="InterPro" id="IPR000483">
    <property type="entry name" value="Cys-rich_flank_reg_C"/>
</dbReference>
<dbReference type="Proteomes" id="UP001347796">
    <property type="component" value="Unassembled WGS sequence"/>
</dbReference>
<evidence type="ECO:0000256" key="3">
    <source>
        <dbReference type="ARBA" id="ARBA00022692"/>
    </source>
</evidence>
<dbReference type="InterPro" id="IPR050541">
    <property type="entry name" value="LRR_TM_domain-containing"/>
</dbReference>
<dbReference type="SUPFAM" id="SSF52058">
    <property type="entry name" value="L domain-like"/>
    <property type="match status" value="1"/>
</dbReference>
<feature type="signal peptide" evidence="12">
    <location>
        <begin position="1"/>
        <end position="22"/>
    </location>
</feature>
<evidence type="ECO:0000259" key="13">
    <source>
        <dbReference type="PROSITE" id="PS50835"/>
    </source>
</evidence>
<dbReference type="InterPro" id="IPR001611">
    <property type="entry name" value="Leu-rich_rpt"/>
</dbReference>
<keyword evidence="4 12" id="KW-0732">Signal</keyword>
<feature type="compositionally biased region" description="Basic and acidic residues" evidence="10">
    <location>
        <begin position="578"/>
        <end position="601"/>
    </location>
</feature>
<organism evidence="14 15">
    <name type="scientific">Patella caerulea</name>
    <name type="common">Rayed Mediterranean limpet</name>
    <dbReference type="NCBI Taxonomy" id="87958"/>
    <lineage>
        <taxon>Eukaryota</taxon>
        <taxon>Metazoa</taxon>
        <taxon>Spiralia</taxon>
        <taxon>Lophotrochozoa</taxon>
        <taxon>Mollusca</taxon>
        <taxon>Gastropoda</taxon>
        <taxon>Patellogastropoda</taxon>
        <taxon>Patelloidea</taxon>
        <taxon>Patellidae</taxon>
        <taxon>Patella</taxon>
    </lineage>
</organism>
<dbReference type="Pfam" id="PF00560">
    <property type="entry name" value="LRR_1"/>
    <property type="match status" value="1"/>
</dbReference>
<keyword evidence="7 11" id="KW-0472">Membrane</keyword>
<keyword evidence="2" id="KW-0433">Leucine-rich repeat</keyword>
<feature type="compositionally biased region" description="Polar residues" evidence="10">
    <location>
        <begin position="778"/>
        <end position="806"/>
    </location>
</feature>
<name>A0AAN8J8W6_PATCE</name>
<evidence type="ECO:0000256" key="9">
    <source>
        <dbReference type="ARBA" id="ARBA00023180"/>
    </source>
</evidence>
<feature type="region of interest" description="Disordered" evidence="10">
    <location>
        <begin position="622"/>
        <end position="665"/>
    </location>
</feature>
<dbReference type="InterPro" id="IPR003598">
    <property type="entry name" value="Ig_sub2"/>
</dbReference>
<dbReference type="Pfam" id="PF12799">
    <property type="entry name" value="LRR_4"/>
    <property type="match status" value="1"/>
</dbReference>
<evidence type="ECO:0000256" key="1">
    <source>
        <dbReference type="ARBA" id="ARBA00004167"/>
    </source>
</evidence>
<dbReference type="SMART" id="SM00082">
    <property type="entry name" value="LRRCT"/>
    <property type="match status" value="1"/>
</dbReference>
<feature type="compositionally biased region" description="Basic and acidic residues" evidence="10">
    <location>
        <begin position="454"/>
        <end position="464"/>
    </location>
</feature>
<feature type="chain" id="PRO_5042901208" description="Ig-like domain-containing protein" evidence="12">
    <location>
        <begin position="23"/>
        <end position="819"/>
    </location>
</feature>
<evidence type="ECO:0000256" key="5">
    <source>
        <dbReference type="ARBA" id="ARBA00022737"/>
    </source>
</evidence>
<dbReference type="SMART" id="SM00408">
    <property type="entry name" value="IGc2"/>
    <property type="match status" value="1"/>
</dbReference>
<dbReference type="InterPro" id="IPR013783">
    <property type="entry name" value="Ig-like_fold"/>
</dbReference>
<keyword evidence="6 11" id="KW-1133">Transmembrane helix</keyword>
<evidence type="ECO:0000313" key="14">
    <source>
        <dbReference type="EMBL" id="KAK6172597.1"/>
    </source>
</evidence>
<dbReference type="InterPro" id="IPR032675">
    <property type="entry name" value="LRR_dom_sf"/>
</dbReference>
<evidence type="ECO:0000256" key="10">
    <source>
        <dbReference type="SAM" id="MobiDB-lite"/>
    </source>
</evidence>
<gene>
    <name evidence="14" type="ORF">SNE40_016220</name>
</gene>
<sequence>MPSKQFWIIAVLILSTITLTHGQGRCETIYNSGHAIANCSNRGFDYIPWDLHHDIRTLDLSDNNISKLRPNSFDKYVNIEKLFLRGNQLKTIQPSALNNLHRLKVLDLSRNQFSSVPTKALADVPNLNSLSMSANRLNGLDKNAFQGLPFLRDLNLAGNHINVISPYAFSGLDLLETLELQDNALQSLTYEAVGEFGYRLKTIRLYNNPWFCDCHLQWLKKWLNNGTLLHGLQWNFPGLETQCAGPSLIQKKPLSHVPLEEFACPIEMYTSGSRVILKPGDSTALYCKYFSITESSVIWFKNNEQITKDFRIDKYRIVESGNSVKQSVLNIYDFQKEDEAEYRCLAENIRGTDYITFDVAFEVPKTTSPKELATSPLTSHNNKKIIIAMSTIAAFIVLIIVVCLVIRSVLRIRKRQEQKRDEIRLQLKHHELETTNKDKSHERLEGEESSNDETMTKFRPEDRDSIHSDNSFSHIYAPTQANGNTYISFSSELTEPDDISQIYSAIRNPPPPPGSHTESTTPLLDYYSPSLYESDEPIYDTRAYSVASVNVPHRTNYYIAQSYSPRTPGSVRSNNIYPDHDNNLSNNYHDDPDYSDIRDYSRPDYLDYSDYQDVYKFPCSPAPDGKNLNNKKSASVGHLGPMGPRKPPRSFHTHRPRGTTSEIGGVNYSVRPHVANSDLIVKSNYMYRPPGVANSEIMGPTYSQPMRQFGMPAGQNYGANYNKRPAMQNSDSIKNGRPQIIASNLSKAPRSVNSDTLGSSASQRSAGSSVNSLDLFQAPSSLRNKAGSVPSTPTSPQRSQNSSIGSPGSFKDLPPGTPV</sequence>
<dbReference type="InterPro" id="IPR013098">
    <property type="entry name" value="Ig_I-set"/>
</dbReference>
<protein>
    <recommendedName>
        <fullName evidence="13">Ig-like domain-containing protein</fullName>
    </recommendedName>
</protein>
<accession>A0AAN8J8W6</accession>
<evidence type="ECO:0000256" key="8">
    <source>
        <dbReference type="ARBA" id="ARBA00023157"/>
    </source>
</evidence>
<dbReference type="InterPro" id="IPR025875">
    <property type="entry name" value="Leu-rich_rpt_4"/>
</dbReference>